<dbReference type="EC" id="2.8.1.7" evidence="3 8"/>
<evidence type="ECO:0000256" key="8">
    <source>
        <dbReference type="RuleBase" id="RU004506"/>
    </source>
</evidence>
<dbReference type="OrthoDB" id="9804366at2"/>
<evidence type="ECO:0000256" key="6">
    <source>
        <dbReference type="ARBA" id="ARBA00050776"/>
    </source>
</evidence>
<keyword evidence="10" id="KW-0032">Aminotransferase</keyword>
<evidence type="ECO:0000256" key="3">
    <source>
        <dbReference type="ARBA" id="ARBA00012239"/>
    </source>
</evidence>
<dbReference type="Gene3D" id="3.40.640.10">
    <property type="entry name" value="Type I PLP-dependent aspartate aminotransferase-like (Major domain)"/>
    <property type="match status" value="1"/>
</dbReference>
<dbReference type="Pfam" id="PF00266">
    <property type="entry name" value="Aminotran_5"/>
    <property type="match status" value="1"/>
</dbReference>
<dbReference type="InterPro" id="IPR015422">
    <property type="entry name" value="PyrdxlP-dep_Trfase_small"/>
</dbReference>
<evidence type="ECO:0000313" key="11">
    <source>
        <dbReference type="Proteomes" id="UP000002318"/>
    </source>
</evidence>
<dbReference type="Gene3D" id="3.90.1150.10">
    <property type="entry name" value="Aspartate Aminotransferase, domain 1"/>
    <property type="match status" value="1"/>
</dbReference>
<dbReference type="CDD" id="cd06453">
    <property type="entry name" value="SufS_like"/>
    <property type="match status" value="1"/>
</dbReference>
<evidence type="ECO:0000313" key="10">
    <source>
        <dbReference type="EMBL" id="ADK82175.1"/>
    </source>
</evidence>
<proteinExistence type="inferred from homology"/>
<name>E1R4T7_SEDSS</name>
<evidence type="ECO:0000256" key="5">
    <source>
        <dbReference type="ARBA" id="ARBA00022898"/>
    </source>
</evidence>
<dbReference type="KEGG" id="ssm:Spirs_3075"/>
<dbReference type="HOGENOM" id="CLU_003433_2_5_12"/>
<gene>
    <name evidence="10" type="ordered locus">Spirs_3075</name>
</gene>
<reference evidence="10 11" key="1">
    <citation type="journal article" date="2010" name="Stand. Genomic Sci.">
        <title>Complete genome sequence of Spirochaeta smaragdinae type strain (SEBR 4228).</title>
        <authorList>
            <person name="Mavromatis K."/>
            <person name="Yasawong M."/>
            <person name="Chertkov O."/>
            <person name="Lapidus A."/>
            <person name="Lucas S."/>
            <person name="Nolan M."/>
            <person name="Del Rio T.G."/>
            <person name="Tice H."/>
            <person name="Cheng J.F."/>
            <person name="Pitluck S."/>
            <person name="Liolios K."/>
            <person name="Ivanova N."/>
            <person name="Tapia R."/>
            <person name="Han C."/>
            <person name="Bruce D."/>
            <person name="Goodwin L."/>
            <person name="Pati A."/>
            <person name="Chen A."/>
            <person name="Palaniappan K."/>
            <person name="Land M."/>
            <person name="Hauser L."/>
            <person name="Chang Y.J."/>
            <person name="Jeffries C.D."/>
            <person name="Detter J.C."/>
            <person name="Rohde M."/>
            <person name="Brambilla E."/>
            <person name="Spring S."/>
            <person name="Goker M."/>
            <person name="Sikorski J."/>
            <person name="Woyke T."/>
            <person name="Bristow J."/>
            <person name="Eisen J.A."/>
            <person name="Markowitz V."/>
            <person name="Hugenholtz P."/>
            <person name="Klenk H.P."/>
            <person name="Kyrpides N.C."/>
        </authorList>
    </citation>
    <scope>NUCLEOTIDE SEQUENCE [LARGE SCALE GENOMIC DNA]</scope>
    <source>
        <strain evidence="11">DSM 11293 / JCM 15392 / SEBR 4228</strain>
    </source>
</reference>
<dbReference type="GO" id="GO:0006534">
    <property type="term" value="P:cysteine metabolic process"/>
    <property type="evidence" value="ECO:0007669"/>
    <property type="project" value="UniProtKB-UniRule"/>
</dbReference>
<dbReference type="GO" id="GO:0008483">
    <property type="term" value="F:transaminase activity"/>
    <property type="evidence" value="ECO:0007669"/>
    <property type="project" value="UniProtKB-KW"/>
</dbReference>
<dbReference type="EMBL" id="CP002116">
    <property type="protein sequence ID" value="ADK82175.1"/>
    <property type="molecule type" value="Genomic_DNA"/>
</dbReference>
<dbReference type="AlphaFoldDB" id="E1R4T7"/>
<dbReference type="InterPro" id="IPR000192">
    <property type="entry name" value="Aminotrans_V_dom"/>
</dbReference>
<dbReference type="InterPro" id="IPR020578">
    <property type="entry name" value="Aminotrans_V_PyrdxlP_BS"/>
</dbReference>
<dbReference type="GO" id="GO:0030170">
    <property type="term" value="F:pyridoxal phosphate binding"/>
    <property type="evidence" value="ECO:0007669"/>
    <property type="project" value="UniProtKB-UniRule"/>
</dbReference>
<evidence type="ECO:0000256" key="7">
    <source>
        <dbReference type="RuleBase" id="RU004504"/>
    </source>
</evidence>
<sequence length="408" mass="45033">MLPVAKIREDFPILSTKIDGRPLIYLDNAATMQVPLCVLERLRSHYLHDNANIHRGIYTLSERSTQAYEDARITVRDFLGADSKEEIVFTQGATDSINMAADGLRETLHINDMIVITELEHHSNFLPWQRLCHRTGATFAIIPCPDGMPDMEAYKKILSQNPKLVAVTQVSNLTGTVMPLGEMTRLAHEAGAVIFVDGAQGIRHCDTHVSAEDYDFYCFSGHKIMGPAGIGVLYGKRRLLEMLKPSRLGGGMVGTVTGQDFTEAPLPYRLEAGTPNYPGAIALAEAIRYIDRLGRKAIADYENMLVDYAVEKLSEVAGLHVLGHPVNRAGVVSFVLDTMHPYDAASILDKLGVAIRSGTHCAQPALQRFGVTAALRLSPAFYNTRAEIDEACLAIRQTQDLMSRWIKK</sequence>
<comment type="function">
    <text evidence="8">Catalyzes the removal of elemental sulfur and selenium atoms from L-cysteine, L-cystine, L-selenocysteine, and L-selenocystine to produce L-alanine.</text>
</comment>
<dbReference type="InterPro" id="IPR010970">
    <property type="entry name" value="Cys_dSase_SufS"/>
</dbReference>
<dbReference type="NCBIfam" id="TIGR01979">
    <property type="entry name" value="sufS"/>
    <property type="match status" value="1"/>
</dbReference>
<comment type="cofactor">
    <cofactor evidence="1 7">
        <name>pyridoxal 5'-phosphate</name>
        <dbReference type="ChEBI" id="CHEBI:597326"/>
    </cofactor>
</comment>
<dbReference type="Proteomes" id="UP000002318">
    <property type="component" value="Chromosome"/>
</dbReference>
<dbReference type="InterPro" id="IPR015421">
    <property type="entry name" value="PyrdxlP-dep_Trfase_major"/>
</dbReference>
<dbReference type="RefSeq" id="WP_013255634.1">
    <property type="nucleotide sequence ID" value="NC_014364.1"/>
</dbReference>
<evidence type="ECO:0000259" key="9">
    <source>
        <dbReference type="Pfam" id="PF00266"/>
    </source>
</evidence>
<keyword evidence="5 8" id="KW-0663">Pyridoxal phosphate</keyword>
<feature type="domain" description="Aminotransferase class V" evidence="9">
    <location>
        <begin position="24"/>
        <end position="389"/>
    </location>
</feature>
<dbReference type="eggNOG" id="COG0520">
    <property type="taxonomic scope" value="Bacteria"/>
</dbReference>
<dbReference type="STRING" id="573413.Spirs_3075"/>
<dbReference type="PANTHER" id="PTHR43586:SF8">
    <property type="entry name" value="CYSTEINE DESULFURASE 1, CHLOROPLASTIC"/>
    <property type="match status" value="1"/>
</dbReference>
<comment type="catalytic activity">
    <reaction evidence="6 8">
        <text>(sulfur carrier)-H + L-cysteine = (sulfur carrier)-SH + L-alanine</text>
        <dbReference type="Rhea" id="RHEA:43892"/>
        <dbReference type="Rhea" id="RHEA-COMP:14737"/>
        <dbReference type="Rhea" id="RHEA-COMP:14739"/>
        <dbReference type="ChEBI" id="CHEBI:29917"/>
        <dbReference type="ChEBI" id="CHEBI:35235"/>
        <dbReference type="ChEBI" id="CHEBI:57972"/>
        <dbReference type="ChEBI" id="CHEBI:64428"/>
        <dbReference type="EC" id="2.8.1.7"/>
    </reaction>
</comment>
<dbReference type="InterPro" id="IPR015424">
    <property type="entry name" value="PyrdxlP-dep_Trfase"/>
</dbReference>
<dbReference type="PROSITE" id="PS00595">
    <property type="entry name" value="AA_TRANSFER_CLASS_5"/>
    <property type="match status" value="1"/>
</dbReference>
<protein>
    <recommendedName>
        <fullName evidence="3 8">Cysteine desulfurase</fullName>
        <ecNumber evidence="3 8">2.8.1.7</ecNumber>
    </recommendedName>
</protein>
<dbReference type="SUPFAM" id="SSF53383">
    <property type="entry name" value="PLP-dependent transferases"/>
    <property type="match status" value="1"/>
</dbReference>
<accession>E1R4T7</accession>
<evidence type="ECO:0000256" key="4">
    <source>
        <dbReference type="ARBA" id="ARBA00022679"/>
    </source>
</evidence>
<comment type="similarity">
    <text evidence="2 8">Belongs to the class-V pyridoxal-phosphate-dependent aminotransferase family. Csd subfamily.</text>
</comment>
<keyword evidence="4 8" id="KW-0808">Transferase</keyword>
<dbReference type="GO" id="GO:0031071">
    <property type="term" value="F:cysteine desulfurase activity"/>
    <property type="evidence" value="ECO:0007669"/>
    <property type="project" value="UniProtKB-UniRule"/>
</dbReference>
<keyword evidence="11" id="KW-1185">Reference proteome</keyword>
<evidence type="ECO:0000256" key="1">
    <source>
        <dbReference type="ARBA" id="ARBA00001933"/>
    </source>
</evidence>
<evidence type="ECO:0000256" key="2">
    <source>
        <dbReference type="ARBA" id="ARBA00010447"/>
    </source>
</evidence>
<dbReference type="PANTHER" id="PTHR43586">
    <property type="entry name" value="CYSTEINE DESULFURASE"/>
    <property type="match status" value="1"/>
</dbReference>
<organism evidence="10 11">
    <name type="scientific">Sediminispirochaeta smaragdinae (strain DSM 11293 / JCM 15392 / SEBR 4228)</name>
    <name type="common">Spirochaeta smaragdinae</name>
    <dbReference type="NCBI Taxonomy" id="573413"/>
    <lineage>
        <taxon>Bacteria</taxon>
        <taxon>Pseudomonadati</taxon>
        <taxon>Spirochaetota</taxon>
        <taxon>Spirochaetia</taxon>
        <taxon>Spirochaetales</taxon>
        <taxon>Spirochaetaceae</taxon>
        <taxon>Sediminispirochaeta</taxon>
    </lineage>
</organism>